<name>A0A5B7ZUS1_9GAMM</name>
<evidence type="ECO:0000313" key="11">
    <source>
        <dbReference type="Proteomes" id="UP000308149"/>
    </source>
</evidence>
<sequence length="328" mass="34661">MLAGAFLLAAVVSALGSAWSIAHAHRNQLIDQPGERRSHDIPTPRGGGIGIVAACLVAMAAAAGFGPASRSGWLVAAGLSLVAAIGWWDDHRPLPAWPRLLVHAVASACLAWAMHLQGAQPVVVAIAFLSALVLVNAWNFMDGINGLAASQALLCAAGYAAVLGDAWRLLALVLAGACLGFLPFNAPRAKVFLGDVGSGALGYVVAALLAAGFASRPMAGWPLLLLPPLAMLADAGLTLLWRMRRGERWWQAHVQHAFQRWSRQRGHLRVCAGYALWTFAAVAIMLAALHWPVRIALGVALAVLLASAGAWLRLHRRYEKNNTEGFGT</sequence>
<dbReference type="InterPro" id="IPR000715">
    <property type="entry name" value="Glycosyl_transferase_4"/>
</dbReference>
<keyword evidence="3 10" id="KW-0808">Transferase</keyword>
<comment type="cofactor">
    <cofactor evidence="7">
        <name>Mg(2+)</name>
        <dbReference type="ChEBI" id="CHEBI:18420"/>
    </cofactor>
</comment>
<dbReference type="GO" id="GO:0044038">
    <property type="term" value="P:cell wall macromolecule biosynthetic process"/>
    <property type="evidence" value="ECO:0007669"/>
    <property type="project" value="TreeGrafter"/>
</dbReference>
<dbReference type="PANTHER" id="PTHR22926">
    <property type="entry name" value="PHOSPHO-N-ACETYLMURAMOYL-PENTAPEPTIDE-TRANSFERASE"/>
    <property type="match status" value="1"/>
</dbReference>
<keyword evidence="9" id="KW-0732">Signal</keyword>
<comment type="subcellular location">
    <subcellularLocation>
        <location evidence="1">Cell membrane</location>
        <topology evidence="1">Multi-pass membrane protein</topology>
    </subcellularLocation>
</comment>
<evidence type="ECO:0000256" key="7">
    <source>
        <dbReference type="PIRSR" id="PIRSR600715-1"/>
    </source>
</evidence>
<dbReference type="Pfam" id="PF00953">
    <property type="entry name" value="Glycos_transf_4"/>
    <property type="match status" value="1"/>
</dbReference>
<protein>
    <submittedName>
        <fullName evidence="10">Glycosyltransferase family 4 protein</fullName>
    </submittedName>
</protein>
<feature type="transmembrane region" description="Helical" evidence="8">
    <location>
        <begin position="219"/>
        <end position="241"/>
    </location>
</feature>
<evidence type="ECO:0000256" key="3">
    <source>
        <dbReference type="ARBA" id="ARBA00022679"/>
    </source>
</evidence>
<keyword evidence="2" id="KW-1003">Cell membrane</keyword>
<feature type="transmembrane region" description="Helical" evidence="8">
    <location>
        <begin position="191"/>
        <end position="213"/>
    </location>
</feature>
<accession>A0A5B7ZUS1</accession>
<dbReference type="GO" id="GO:0009103">
    <property type="term" value="P:lipopolysaccharide biosynthetic process"/>
    <property type="evidence" value="ECO:0007669"/>
    <property type="project" value="TreeGrafter"/>
</dbReference>
<evidence type="ECO:0000256" key="5">
    <source>
        <dbReference type="ARBA" id="ARBA00022989"/>
    </source>
</evidence>
<feature type="binding site" evidence="7">
    <location>
        <position position="139"/>
    </location>
    <ligand>
        <name>Mg(2+)</name>
        <dbReference type="ChEBI" id="CHEBI:18420"/>
    </ligand>
</feature>
<feature type="binding site" evidence="7">
    <location>
        <position position="195"/>
    </location>
    <ligand>
        <name>Mg(2+)</name>
        <dbReference type="ChEBI" id="CHEBI:18420"/>
    </ligand>
</feature>
<evidence type="ECO:0000256" key="6">
    <source>
        <dbReference type="ARBA" id="ARBA00023136"/>
    </source>
</evidence>
<feature type="transmembrane region" description="Helical" evidence="8">
    <location>
        <begin position="123"/>
        <end position="141"/>
    </location>
</feature>
<keyword evidence="6 8" id="KW-0472">Membrane</keyword>
<gene>
    <name evidence="10" type="ORF">FHQ07_00625</name>
</gene>
<dbReference type="GO" id="GO:0016780">
    <property type="term" value="F:phosphotransferase activity, for other substituted phosphate groups"/>
    <property type="evidence" value="ECO:0007669"/>
    <property type="project" value="InterPro"/>
</dbReference>
<proteinExistence type="predicted"/>
<dbReference type="GO" id="GO:0046872">
    <property type="term" value="F:metal ion binding"/>
    <property type="evidence" value="ECO:0007669"/>
    <property type="project" value="UniProtKB-KW"/>
</dbReference>
<keyword evidence="7" id="KW-0460">Magnesium</keyword>
<evidence type="ECO:0000256" key="4">
    <source>
        <dbReference type="ARBA" id="ARBA00022692"/>
    </source>
</evidence>
<evidence type="ECO:0000313" key="10">
    <source>
        <dbReference type="EMBL" id="QDA58395.1"/>
    </source>
</evidence>
<evidence type="ECO:0000256" key="2">
    <source>
        <dbReference type="ARBA" id="ARBA00022475"/>
    </source>
</evidence>
<feature type="chain" id="PRO_5023028121" evidence="9">
    <location>
        <begin position="25"/>
        <end position="328"/>
    </location>
</feature>
<keyword evidence="4 8" id="KW-0812">Transmembrane</keyword>
<dbReference type="AlphaFoldDB" id="A0A5B7ZUS1"/>
<reference evidence="10 11" key="1">
    <citation type="submission" date="2019-06" db="EMBL/GenBank/DDBJ databases">
        <title>Thermomonas aquatica sp. nov., isolated from an industrial wastewater treatment plant.</title>
        <authorList>
            <person name="Jeon J.H."/>
            <person name="Park D.-S."/>
        </authorList>
    </citation>
    <scope>NUCLEOTIDE SEQUENCE [LARGE SCALE GENOMIC DNA]</scope>
    <source>
        <strain evidence="10 11">SY21</strain>
    </source>
</reference>
<feature type="transmembrane region" description="Helical" evidence="8">
    <location>
        <begin position="270"/>
        <end position="289"/>
    </location>
</feature>
<feature type="transmembrane region" description="Helical" evidence="8">
    <location>
        <begin position="295"/>
        <end position="314"/>
    </location>
</feature>
<dbReference type="OrthoDB" id="9783652at2"/>
<keyword evidence="5 8" id="KW-1133">Transmembrane helix</keyword>
<dbReference type="KEGG" id="thes:FHQ07_00625"/>
<dbReference type="EMBL" id="CP040871">
    <property type="protein sequence ID" value="QDA58395.1"/>
    <property type="molecule type" value="Genomic_DNA"/>
</dbReference>
<dbReference type="CDD" id="cd06854">
    <property type="entry name" value="GT_WbpL_WbcO_like"/>
    <property type="match status" value="1"/>
</dbReference>
<dbReference type="Proteomes" id="UP000308149">
    <property type="component" value="Chromosome"/>
</dbReference>
<feature type="transmembrane region" description="Helical" evidence="8">
    <location>
        <begin position="166"/>
        <end position="184"/>
    </location>
</feature>
<evidence type="ECO:0000256" key="1">
    <source>
        <dbReference type="ARBA" id="ARBA00004651"/>
    </source>
</evidence>
<feature type="transmembrane region" description="Helical" evidence="8">
    <location>
        <begin position="48"/>
        <end position="65"/>
    </location>
</feature>
<organism evidence="10 11">
    <name type="scientific">Thermomonas aquatica</name>
    <dbReference type="NCBI Taxonomy" id="2202149"/>
    <lineage>
        <taxon>Bacteria</taxon>
        <taxon>Pseudomonadati</taxon>
        <taxon>Pseudomonadota</taxon>
        <taxon>Gammaproteobacteria</taxon>
        <taxon>Lysobacterales</taxon>
        <taxon>Lysobacteraceae</taxon>
        <taxon>Thermomonas</taxon>
    </lineage>
</organism>
<dbReference type="GO" id="GO:0071555">
    <property type="term" value="P:cell wall organization"/>
    <property type="evidence" value="ECO:0007669"/>
    <property type="project" value="TreeGrafter"/>
</dbReference>
<dbReference type="GO" id="GO:0005886">
    <property type="term" value="C:plasma membrane"/>
    <property type="evidence" value="ECO:0007669"/>
    <property type="project" value="UniProtKB-SubCell"/>
</dbReference>
<keyword evidence="11" id="KW-1185">Reference proteome</keyword>
<evidence type="ECO:0000256" key="9">
    <source>
        <dbReference type="SAM" id="SignalP"/>
    </source>
</evidence>
<feature type="transmembrane region" description="Helical" evidence="8">
    <location>
        <begin position="72"/>
        <end position="88"/>
    </location>
</feature>
<evidence type="ECO:0000256" key="8">
    <source>
        <dbReference type="SAM" id="Phobius"/>
    </source>
</evidence>
<feature type="signal peptide" evidence="9">
    <location>
        <begin position="1"/>
        <end position="24"/>
    </location>
</feature>
<dbReference type="PANTHER" id="PTHR22926:SF3">
    <property type="entry name" value="UNDECAPRENYL-PHOSPHATE ALPHA-N-ACETYLGLUCOSAMINYL 1-PHOSPHATE TRANSFERASE"/>
    <property type="match status" value="1"/>
</dbReference>
<keyword evidence="7" id="KW-0479">Metal-binding</keyword>